<feature type="compositionally biased region" description="Low complexity" evidence="1">
    <location>
        <begin position="192"/>
        <end position="202"/>
    </location>
</feature>
<keyword evidence="3" id="KW-1185">Reference proteome</keyword>
<proteinExistence type="predicted"/>
<accession>A0A226ENJ2</accession>
<gene>
    <name evidence="2" type="ORF">Fcan01_08444</name>
</gene>
<dbReference type="AlphaFoldDB" id="A0A226ENJ2"/>
<evidence type="ECO:0000256" key="1">
    <source>
        <dbReference type="SAM" id="MobiDB-lite"/>
    </source>
</evidence>
<feature type="region of interest" description="Disordered" evidence="1">
    <location>
        <begin position="154"/>
        <end position="218"/>
    </location>
</feature>
<name>A0A226ENJ2_FOLCA</name>
<protein>
    <submittedName>
        <fullName evidence="2">Uncharacterized protein</fullName>
    </submittedName>
</protein>
<sequence>MNAVVRTARLGRSAGIGNFQSDPRNNPYLPFGAFAGLNLGQRDGERVGAGCSGLTCGFQLGNLALSTRQLFDAVTNGNGRFKVGIRSSTTTTAPALIKSLESFSDVNPEINDVETSETFLTGVTLSERFDSVRGFLTDMFLGLLDMLGSIFGSSPSSSSTRDAVGNTPSASSASHKNQTVYRITLGPPPTKSPSKVPSVSPTAENTISASNKLRRHLS</sequence>
<evidence type="ECO:0000313" key="3">
    <source>
        <dbReference type="Proteomes" id="UP000198287"/>
    </source>
</evidence>
<organism evidence="2 3">
    <name type="scientific">Folsomia candida</name>
    <name type="common">Springtail</name>
    <dbReference type="NCBI Taxonomy" id="158441"/>
    <lineage>
        <taxon>Eukaryota</taxon>
        <taxon>Metazoa</taxon>
        <taxon>Ecdysozoa</taxon>
        <taxon>Arthropoda</taxon>
        <taxon>Hexapoda</taxon>
        <taxon>Collembola</taxon>
        <taxon>Entomobryomorpha</taxon>
        <taxon>Isotomoidea</taxon>
        <taxon>Isotomidae</taxon>
        <taxon>Proisotominae</taxon>
        <taxon>Folsomia</taxon>
    </lineage>
</organism>
<feature type="compositionally biased region" description="Polar residues" evidence="1">
    <location>
        <begin position="166"/>
        <end position="181"/>
    </location>
</feature>
<reference evidence="2 3" key="1">
    <citation type="submission" date="2015-12" db="EMBL/GenBank/DDBJ databases">
        <title>The genome of Folsomia candida.</title>
        <authorList>
            <person name="Faddeeva A."/>
            <person name="Derks M.F."/>
            <person name="Anvar Y."/>
            <person name="Smit S."/>
            <person name="Van Straalen N."/>
            <person name="Roelofs D."/>
        </authorList>
    </citation>
    <scope>NUCLEOTIDE SEQUENCE [LARGE SCALE GENOMIC DNA]</scope>
    <source>
        <strain evidence="2 3">VU population</strain>
        <tissue evidence="2">Whole body</tissue>
    </source>
</reference>
<comment type="caution">
    <text evidence="2">The sequence shown here is derived from an EMBL/GenBank/DDBJ whole genome shotgun (WGS) entry which is preliminary data.</text>
</comment>
<dbReference type="OrthoDB" id="10678938at2759"/>
<dbReference type="Proteomes" id="UP000198287">
    <property type="component" value="Unassembled WGS sequence"/>
</dbReference>
<evidence type="ECO:0000313" key="2">
    <source>
        <dbReference type="EMBL" id="OXA58697.1"/>
    </source>
</evidence>
<dbReference type="EMBL" id="LNIX01000003">
    <property type="protein sequence ID" value="OXA58697.1"/>
    <property type="molecule type" value="Genomic_DNA"/>
</dbReference>